<sequence>MTAKVQVREIQPLAPEERADLVTLESRIKAGWQEFVAVGEALLTIRERRLYRAEHKTFGDYCEHVWGWSRQRAQQLIDAAATSQVLTTVGLQPENERQARELREAAKIVETLEPEKVIAVAQYLKTATGSERPSTSQVKAAAEVAASIDAHGTVAHPETGAEVPLHELTGEQRATVLVENVTTGTYERLQRQQQHIAESVAQSSTTGRGGWTDWCMTYAAQHLTPTQELRIVVKQDESGNPYAEAKIVDTESHATIAFGDRAPYLKKAVLNLVEEVKG</sequence>
<dbReference type="STRING" id="695939.SAMN00790413_00289"/>
<keyword evidence="2" id="KW-1185">Reference proteome</keyword>
<dbReference type="Proteomes" id="UP000192582">
    <property type="component" value="Unassembled WGS sequence"/>
</dbReference>
<organism evidence="1 2">
    <name type="scientific">Deinococcus hopiensis KR-140</name>
    <dbReference type="NCBI Taxonomy" id="695939"/>
    <lineage>
        <taxon>Bacteria</taxon>
        <taxon>Thermotogati</taxon>
        <taxon>Deinococcota</taxon>
        <taxon>Deinococci</taxon>
        <taxon>Deinococcales</taxon>
        <taxon>Deinococcaceae</taxon>
        <taxon>Deinococcus</taxon>
    </lineage>
</organism>
<dbReference type="OrthoDB" id="58743at2"/>
<dbReference type="EMBL" id="FWWU01000009">
    <property type="protein sequence ID" value="SMB89156.1"/>
    <property type="molecule type" value="Genomic_DNA"/>
</dbReference>
<reference evidence="1 2" key="1">
    <citation type="submission" date="2017-04" db="EMBL/GenBank/DDBJ databases">
        <authorList>
            <person name="Afonso C.L."/>
            <person name="Miller P.J."/>
            <person name="Scott M.A."/>
            <person name="Spackman E."/>
            <person name="Goraichik I."/>
            <person name="Dimitrov K.M."/>
            <person name="Suarez D.L."/>
            <person name="Swayne D.E."/>
        </authorList>
    </citation>
    <scope>NUCLEOTIDE SEQUENCE [LARGE SCALE GENOMIC DNA]</scope>
    <source>
        <strain evidence="1 2">KR-140</strain>
    </source>
</reference>
<evidence type="ECO:0000313" key="2">
    <source>
        <dbReference type="Proteomes" id="UP000192582"/>
    </source>
</evidence>
<accession>A0A1W1V7A8</accession>
<proteinExistence type="predicted"/>
<dbReference type="AlphaFoldDB" id="A0A1W1V7A8"/>
<protein>
    <submittedName>
        <fullName evidence="1">Uncharacterized protein</fullName>
    </submittedName>
</protein>
<evidence type="ECO:0000313" key="1">
    <source>
        <dbReference type="EMBL" id="SMB89156.1"/>
    </source>
</evidence>
<dbReference type="RefSeq" id="WP_084047986.1">
    <property type="nucleotide sequence ID" value="NZ_FWWU01000009.1"/>
</dbReference>
<name>A0A1W1V7A8_9DEIO</name>
<gene>
    <name evidence="1" type="ORF">SAMN00790413_00289</name>
</gene>